<dbReference type="InterPro" id="IPR008309">
    <property type="entry name" value="YdbL"/>
</dbReference>
<dbReference type="Proteomes" id="UP000185639">
    <property type="component" value="Unassembled WGS sequence"/>
</dbReference>
<dbReference type="AlphaFoldDB" id="A0A1N7P0W9"/>
<feature type="signal peptide" evidence="1">
    <location>
        <begin position="1"/>
        <end position="21"/>
    </location>
</feature>
<dbReference type="STRING" id="484498.SAMN05421686_10860"/>
<keyword evidence="1" id="KW-0732">Signal</keyword>
<name>A0A1N7P0W9_9GAMM</name>
<evidence type="ECO:0000313" key="3">
    <source>
        <dbReference type="Proteomes" id="UP000185639"/>
    </source>
</evidence>
<dbReference type="PIRSF" id="PIRSF025560">
    <property type="entry name" value="UCP025560"/>
    <property type="match status" value="1"/>
</dbReference>
<dbReference type="EMBL" id="FTOH01000008">
    <property type="protein sequence ID" value="SIT04285.1"/>
    <property type="molecule type" value="Genomic_DNA"/>
</dbReference>
<organism evidence="2 3">
    <name type="scientific">Thalassolituus maritimus</name>
    <dbReference type="NCBI Taxonomy" id="484498"/>
    <lineage>
        <taxon>Bacteria</taxon>
        <taxon>Pseudomonadati</taxon>
        <taxon>Pseudomonadota</taxon>
        <taxon>Gammaproteobacteria</taxon>
        <taxon>Oceanospirillales</taxon>
        <taxon>Oceanospirillaceae</taxon>
        <taxon>Thalassolituus</taxon>
    </lineage>
</organism>
<gene>
    <name evidence="2" type="ORF">SAMN05421686_10860</name>
</gene>
<feature type="chain" id="PRO_5013224350" description="DUF1318 domain-containing protein" evidence="1">
    <location>
        <begin position="22"/>
        <end position="108"/>
    </location>
</feature>
<proteinExistence type="predicted"/>
<accession>A0A1N7P0W9</accession>
<protein>
    <recommendedName>
        <fullName evidence="4">DUF1318 domain-containing protein</fullName>
    </recommendedName>
</protein>
<evidence type="ECO:0008006" key="4">
    <source>
        <dbReference type="Google" id="ProtNLM"/>
    </source>
</evidence>
<dbReference type="OrthoDB" id="9798130at2"/>
<dbReference type="RefSeq" id="WP_076516813.1">
    <property type="nucleotide sequence ID" value="NZ_FTOH01000008.1"/>
</dbReference>
<evidence type="ECO:0000313" key="2">
    <source>
        <dbReference type="EMBL" id="SIT04285.1"/>
    </source>
</evidence>
<evidence type="ECO:0000256" key="1">
    <source>
        <dbReference type="SAM" id="SignalP"/>
    </source>
</evidence>
<dbReference type="Pfam" id="PF07027">
    <property type="entry name" value="DUF1318"/>
    <property type="match status" value="1"/>
</dbReference>
<sequence>MKLSTITTFVAGLLFSVAALALELDDAKNMGLVGEQPNGYLGLVSASSPEAAALVVDINAKRKARYQEIANKQNTQLVNIERIAGEKLIEKAQGDGEFYMDGSGQWQR</sequence>
<reference evidence="3" key="1">
    <citation type="submission" date="2017-01" db="EMBL/GenBank/DDBJ databases">
        <authorList>
            <person name="Varghese N."/>
            <person name="Submissions S."/>
        </authorList>
    </citation>
    <scope>NUCLEOTIDE SEQUENCE [LARGE SCALE GENOMIC DNA]</scope>
    <source>
        <strain evidence="3">DSM 24913</strain>
    </source>
</reference>
<keyword evidence="3" id="KW-1185">Reference proteome</keyword>